<dbReference type="AlphaFoldDB" id="A0A1L8CM13"/>
<dbReference type="NCBIfam" id="NF008139">
    <property type="entry name" value="PRK10887.1"/>
    <property type="match status" value="1"/>
</dbReference>
<feature type="domain" description="Alpha-D-phosphohexomutase alpha/beta/alpha" evidence="11">
    <location>
        <begin position="157"/>
        <end position="254"/>
    </location>
</feature>
<feature type="domain" description="Alpha-D-phosphohexomutase alpha/beta/alpha" evidence="12">
    <location>
        <begin position="258"/>
        <end position="365"/>
    </location>
</feature>
<dbReference type="HAMAP" id="MF_01554_B">
    <property type="entry name" value="GlmM_B"/>
    <property type="match status" value="1"/>
</dbReference>
<gene>
    <name evidence="6" type="primary">glmM</name>
    <name evidence="13" type="ORF">MMIC_P0913</name>
</gene>
<protein>
    <recommendedName>
        <fullName evidence="6 8">Phosphoglucosamine mutase</fullName>
        <ecNumber evidence="6 8">5.4.2.10</ecNumber>
    </recommendedName>
</protein>
<dbReference type="Gene3D" id="3.30.310.50">
    <property type="entry name" value="Alpha-D-phosphohexomutase, C-terminal domain"/>
    <property type="match status" value="1"/>
</dbReference>
<dbReference type="InterPro" id="IPR050060">
    <property type="entry name" value="Phosphoglucosamine_mutase"/>
</dbReference>
<dbReference type="STRING" id="1921010.MMIC_P0913"/>
<organism evidence="13 14">
    <name type="scientific">Mariprofundus micogutta</name>
    <dbReference type="NCBI Taxonomy" id="1921010"/>
    <lineage>
        <taxon>Bacteria</taxon>
        <taxon>Pseudomonadati</taxon>
        <taxon>Pseudomonadota</taxon>
        <taxon>Candidatius Mariprofundia</taxon>
        <taxon>Mariprofundales</taxon>
        <taxon>Mariprofundaceae</taxon>
        <taxon>Mariprofundus</taxon>
    </lineage>
</organism>
<feature type="active site" description="Phosphoserine intermediate" evidence="6">
    <location>
        <position position="102"/>
    </location>
</feature>
<dbReference type="GO" id="GO:0005975">
    <property type="term" value="P:carbohydrate metabolic process"/>
    <property type="evidence" value="ECO:0007669"/>
    <property type="project" value="InterPro"/>
</dbReference>
<dbReference type="PANTHER" id="PTHR42946">
    <property type="entry name" value="PHOSPHOHEXOSE MUTASE"/>
    <property type="match status" value="1"/>
</dbReference>
<comment type="cofactor">
    <cofactor evidence="6">
        <name>Mg(2+)</name>
        <dbReference type="ChEBI" id="CHEBI:18420"/>
    </cofactor>
    <text evidence="6">Binds 1 Mg(2+) ion per subunit.</text>
</comment>
<dbReference type="PROSITE" id="PS00710">
    <property type="entry name" value="PGM_PMM"/>
    <property type="match status" value="1"/>
</dbReference>
<dbReference type="SUPFAM" id="SSF53738">
    <property type="entry name" value="Phosphoglucomutase, first 3 domains"/>
    <property type="match status" value="3"/>
</dbReference>
<feature type="domain" description="Alpha-D-phosphohexomutase alpha/beta/alpha" evidence="10">
    <location>
        <begin position="2"/>
        <end position="135"/>
    </location>
</feature>
<evidence type="ECO:0000259" key="12">
    <source>
        <dbReference type="Pfam" id="PF02880"/>
    </source>
</evidence>
<dbReference type="GO" id="GO:0009252">
    <property type="term" value="P:peptidoglycan biosynthetic process"/>
    <property type="evidence" value="ECO:0007669"/>
    <property type="project" value="TreeGrafter"/>
</dbReference>
<comment type="catalytic activity">
    <reaction evidence="6 8">
        <text>alpha-D-glucosamine 1-phosphate = D-glucosamine 6-phosphate</text>
        <dbReference type="Rhea" id="RHEA:23424"/>
        <dbReference type="ChEBI" id="CHEBI:58516"/>
        <dbReference type="ChEBI" id="CHEBI:58725"/>
        <dbReference type="EC" id="5.4.2.10"/>
    </reaction>
</comment>
<sequence length="447" mass="48094">MRRYFGTDGVRGPVNQTPMTAEFALSLGRAAGHILTRHLNHKPHILIGKDTRLSGYMIESALCAGLTAQGMNVLLVGPAPTPAVAYLTRSLRADAGVMLSASHNPAGDNGIKFFAADGFKLPDQLELEIEDCMDNLPPLPAALEVGKAARVDDARGRYVEFLKGSLPRGLRLDGLKVVVDCANGAAYDVAPRILQELGCDVIAMHYKPDGFNINRECGSTYPEDMTRKVVEVGADIGLALDGDADRLIACDAQGRIVDGDRVIAILAEHAHNQGLLTGGGVVTTLMSNMGLGRYLETIGLTMHRAAVGDRYVLEMMREKGCNVGGEQSGHMILLDYNTTGDGLMSALQLLSAMQAQDKALADMASGMSLFPQKLWNIMMTERKDVMADEQVRKLVADAGQRLGDSGRINVRMSGTEPKLRVMVEAEDEDLMLNVGGELTEAISQRVC</sequence>
<comment type="function">
    <text evidence="6 8">Catalyzes the conversion of glucosamine-6-phosphate to glucosamine-1-phosphate.</text>
</comment>
<dbReference type="InterPro" id="IPR005843">
    <property type="entry name" value="A-D-PHexomutase_C"/>
</dbReference>
<dbReference type="SUPFAM" id="SSF55957">
    <property type="entry name" value="Phosphoglucomutase, C-terminal domain"/>
    <property type="match status" value="1"/>
</dbReference>
<comment type="PTM">
    <text evidence="6">Activated by phosphorylation.</text>
</comment>
<dbReference type="GO" id="GO:0000287">
    <property type="term" value="F:magnesium ion binding"/>
    <property type="evidence" value="ECO:0007669"/>
    <property type="project" value="UniProtKB-UniRule"/>
</dbReference>
<dbReference type="GO" id="GO:0005829">
    <property type="term" value="C:cytosol"/>
    <property type="evidence" value="ECO:0007669"/>
    <property type="project" value="TreeGrafter"/>
</dbReference>
<dbReference type="GO" id="GO:0008966">
    <property type="term" value="F:phosphoglucosamine mutase activity"/>
    <property type="evidence" value="ECO:0007669"/>
    <property type="project" value="UniProtKB-UniRule"/>
</dbReference>
<dbReference type="Gene3D" id="3.40.120.10">
    <property type="entry name" value="Alpha-D-Glucose-1,6-Bisphosphate, subunit A, domain 3"/>
    <property type="match status" value="3"/>
</dbReference>
<comment type="similarity">
    <text evidence="1 6 7">Belongs to the phosphohexose mutase family.</text>
</comment>
<dbReference type="OrthoDB" id="5287886at2"/>
<dbReference type="Proteomes" id="UP000231632">
    <property type="component" value="Unassembled WGS sequence"/>
</dbReference>
<keyword evidence="4 6" id="KW-0460">Magnesium</keyword>
<dbReference type="CDD" id="cd05802">
    <property type="entry name" value="GlmM"/>
    <property type="match status" value="1"/>
</dbReference>
<dbReference type="InterPro" id="IPR036900">
    <property type="entry name" value="A-D-PHexomutase_C_sf"/>
</dbReference>
<feature type="binding site" description="via phosphate group" evidence="6">
    <location>
        <position position="102"/>
    </location>
    <ligand>
        <name>Mg(2+)</name>
        <dbReference type="ChEBI" id="CHEBI:18420"/>
    </ligand>
</feature>
<evidence type="ECO:0000313" key="14">
    <source>
        <dbReference type="Proteomes" id="UP000231632"/>
    </source>
</evidence>
<feature type="modified residue" description="Phosphoserine" evidence="6">
    <location>
        <position position="102"/>
    </location>
</feature>
<evidence type="ECO:0000313" key="13">
    <source>
        <dbReference type="EMBL" id="GAV19952.1"/>
    </source>
</evidence>
<dbReference type="EC" id="5.4.2.10" evidence="6 8"/>
<feature type="domain" description="Alpha-D-phosphohexomutase C-terminal" evidence="9">
    <location>
        <begin position="375"/>
        <end position="433"/>
    </location>
</feature>
<feature type="binding site" evidence="6">
    <location>
        <position position="241"/>
    </location>
    <ligand>
        <name>Mg(2+)</name>
        <dbReference type="ChEBI" id="CHEBI:18420"/>
    </ligand>
</feature>
<keyword evidence="2 6" id="KW-0597">Phosphoprotein</keyword>
<evidence type="ECO:0000256" key="1">
    <source>
        <dbReference type="ARBA" id="ARBA00010231"/>
    </source>
</evidence>
<evidence type="ECO:0000256" key="6">
    <source>
        <dbReference type="HAMAP-Rule" id="MF_01554"/>
    </source>
</evidence>
<dbReference type="GO" id="GO:0006048">
    <property type="term" value="P:UDP-N-acetylglucosamine biosynthetic process"/>
    <property type="evidence" value="ECO:0007669"/>
    <property type="project" value="TreeGrafter"/>
</dbReference>
<keyword evidence="14" id="KW-1185">Reference proteome</keyword>
<evidence type="ECO:0000256" key="4">
    <source>
        <dbReference type="ARBA" id="ARBA00022842"/>
    </source>
</evidence>
<dbReference type="RefSeq" id="WP_072659285.1">
    <property type="nucleotide sequence ID" value="NZ_BDFD01000006.1"/>
</dbReference>
<dbReference type="InterPro" id="IPR005846">
    <property type="entry name" value="A-D-PHexomutase_a/b/a-III"/>
</dbReference>
<evidence type="ECO:0000256" key="2">
    <source>
        <dbReference type="ARBA" id="ARBA00022553"/>
    </source>
</evidence>
<dbReference type="InterPro" id="IPR016066">
    <property type="entry name" value="A-D-PHexomutase_CS"/>
</dbReference>
<evidence type="ECO:0000256" key="5">
    <source>
        <dbReference type="ARBA" id="ARBA00023235"/>
    </source>
</evidence>
<dbReference type="InterPro" id="IPR006352">
    <property type="entry name" value="GlmM_bact"/>
</dbReference>
<evidence type="ECO:0000259" key="11">
    <source>
        <dbReference type="Pfam" id="PF02879"/>
    </source>
</evidence>
<dbReference type="FunFam" id="3.40.120.10:FF:000003">
    <property type="entry name" value="Phosphoglucosamine mutase"/>
    <property type="match status" value="1"/>
</dbReference>
<dbReference type="InterPro" id="IPR016055">
    <property type="entry name" value="A-D-PHexomutase_a/b/a-I/II/III"/>
</dbReference>
<dbReference type="InterPro" id="IPR005841">
    <property type="entry name" value="Alpha-D-phosphohexomutase_SF"/>
</dbReference>
<keyword evidence="3 6" id="KW-0479">Metal-binding</keyword>
<dbReference type="NCBIfam" id="TIGR01455">
    <property type="entry name" value="glmM"/>
    <property type="match status" value="1"/>
</dbReference>
<evidence type="ECO:0000259" key="10">
    <source>
        <dbReference type="Pfam" id="PF02878"/>
    </source>
</evidence>
<feature type="binding site" evidence="6">
    <location>
        <position position="245"/>
    </location>
    <ligand>
        <name>Mg(2+)</name>
        <dbReference type="ChEBI" id="CHEBI:18420"/>
    </ligand>
</feature>
<dbReference type="EMBL" id="BDFD01000006">
    <property type="protein sequence ID" value="GAV19952.1"/>
    <property type="molecule type" value="Genomic_DNA"/>
</dbReference>
<dbReference type="Pfam" id="PF02880">
    <property type="entry name" value="PGM_PMM_III"/>
    <property type="match status" value="1"/>
</dbReference>
<evidence type="ECO:0000256" key="7">
    <source>
        <dbReference type="RuleBase" id="RU004326"/>
    </source>
</evidence>
<dbReference type="Pfam" id="PF02879">
    <property type="entry name" value="PGM_PMM_II"/>
    <property type="match status" value="1"/>
</dbReference>
<dbReference type="GO" id="GO:0004615">
    <property type="term" value="F:phosphomannomutase activity"/>
    <property type="evidence" value="ECO:0007669"/>
    <property type="project" value="TreeGrafter"/>
</dbReference>
<evidence type="ECO:0000256" key="8">
    <source>
        <dbReference type="RuleBase" id="RU004327"/>
    </source>
</evidence>
<dbReference type="PANTHER" id="PTHR42946:SF1">
    <property type="entry name" value="PHOSPHOGLUCOMUTASE (ALPHA-D-GLUCOSE-1,6-BISPHOSPHATE-DEPENDENT)"/>
    <property type="match status" value="1"/>
</dbReference>
<comment type="caution">
    <text evidence="13">The sequence shown here is derived from an EMBL/GenBank/DDBJ whole genome shotgun (WGS) entry which is preliminary data.</text>
</comment>
<reference evidence="13 14" key="1">
    <citation type="journal article" date="2017" name="Arch. Microbiol.">
        <title>Mariprofundus micogutta sp. nov., a novel iron-oxidizing zetaproteobacterium isolated from a deep-sea hydrothermal field at the Bayonnaise knoll of the Izu-Ogasawara arc, and a description of Mariprofundales ord. nov. and Zetaproteobacteria classis nov.</title>
        <authorList>
            <person name="Makita H."/>
            <person name="Tanaka E."/>
            <person name="Mitsunobu S."/>
            <person name="Miyazaki M."/>
            <person name="Nunoura T."/>
            <person name="Uematsu K."/>
            <person name="Takaki Y."/>
            <person name="Nishi S."/>
            <person name="Shimamura S."/>
            <person name="Takai K."/>
        </authorList>
    </citation>
    <scope>NUCLEOTIDE SEQUENCE [LARGE SCALE GENOMIC DNA]</scope>
    <source>
        <strain evidence="13 14">ET2</strain>
    </source>
</reference>
<keyword evidence="5 6" id="KW-0413">Isomerase</keyword>
<accession>A0A1L8CM13</accession>
<dbReference type="FunFam" id="3.40.120.10:FF:000001">
    <property type="entry name" value="Phosphoglucosamine mutase"/>
    <property type="match status" value="1"/>
</dbReference>
<evidence type="ECO:0000259" key="9">
    <source>
        <dbReference type="Pfam" id="PF00408"/>
    </source>
</evidence>
<dbReference type="InterPro" id="IPR005844">
    <property type="entry name" value="A-D-PHexomutase_a/b/a-I"/>
</dbReference>
<dbReference type="InterPro" id="IPR005845">
    <property type="entry name" value="A-D-PHexomutase_a/b/a-II"/>
</dbReference>
<dbReference type="Pfam" id="PF02878">
    <property type="entry name" value="PGM_PMM_I"/>
    <property type="match status" value="1"/>
</dbReference>
<dbReference type="Pfam" id="PF00408">
    <property type="entry name" value="PGM_PMM_IV"/>
    <property type="match status" value="1"/>
</dbReference>
<feature type="binding site" evidence="6">
    <location>
        <position position="243"/>
    </location>
    <ligand>
        <name>Mg(2+)</name>
        <dbReference type="ChEBI" id="CHEBI:18420"/>
    </ligand>
</feature>
<dbReference type="PRINTS" id="PR00509">
    <property type="entry name" value="PGMPMM"/>
</dbReference>
<name>A0A1L8CM13_9PROT</name>
<evidence type="ECO:0000256" key="3">
    <source>
        <dbReference type="ARBA" id="ARBA00022723"/>
    </source>
</evidence>
<proteinExistence type="inferred from homology"/>